<organism evidence="3">
    <name type="scientific">Arion vulgaris</name>
    <dbReference type="NCBI Taxonomy" id="1028688"/>
    <lineage>
        <taxon>Eukaryota</taxon>
        <taxon>Metazoa</taxon>
        <taxon>Spiralia</taxon>
        <taxon>Lophotrochozoa</taxon>
        <taxon>Mollusca</taxon>
        <taxon>Gastropoda</taxon>
        <taxon>Heterobranchia</taxon>
        <taxon>Euthyneura</taxon>
        <taxon>Panpulmonata</taxon>
        <taxon>Eupulmonata</taxon>
        <taxon>Stylommatophora</taxon>
        <taxon>Helicina</taxon>
        <taxon>Arionoidea</taxon>
        <taxon>Arionidae</taxon>
        <taxon>Arion</taxon>
    </lineage>
</organism>
<sequence>KNSTEMEELNAALHKFNKSIVEASRHVSRDAITFCMTQVILPVLEKVGDLDVRFQCASPMPNDAYFPGMKASCMNEFELTVILTNLLTAKTFEDLGRQDTNLSCYGRVIPQQSPHLLGDVLIDSGPLQGLVSAHKVRHIFAQLVSQAVPLLPVLGMTVEILFKEPVTVVKIFRGPEVFIFELVPAFMFQQDWPSSATLWPDQTKDWSSENDVKIVKDAGFYALALPCSADLSDPSLFRISFSMAEKYLLRTILPEDYKLTPICRKDIDRILRMIRESDKDSFSPVNSYH</sequence>
<reference evidence="3" key="1">
    <citation type="submission" date="2014-12" db="EMBL/GenBank/DDBJ databases">
        <title>Insight into the proteome of Arion vulgaris.</title>
        <authorList>
            <person name="Aradska J."/>
            <person name="Bulat T."/>
            <person name="Smidak R."/>
            <person name="Sarate P."/>
            <person name="Gangsoo J."/>
            <person name="Sialana F."/>
            <person name="Bilban M."/>
            <person name="Lubec G."/>
        </authorList>
    </citation>
    <scope>NUCLEOTIDE SEQUENCE</scope>
    <source>
        <tissue evidence="3">Skin</tissue>
    </source>
</reference>
<dbReference type="Gene3D" id="3.30.460.90">
    <property type="match status" value="1"/>
</dbReference>
<name>A0A0B6ZD67_9EUPU</name>
<comment type="similarity">
    <text evidence="1">Belongs to the mab-21 family.</text>
</comment>
<dbReference type="PANTHER" id="PTHR10656">
    <property type="entry name" value="CELL FATE DETERMINING PROTEIN MAB21-RELATED"/>
    <property type="match status" value="1"/>
</dbReference>
<dbReference type="EMBL" id="HACG01019649">
    <property type="protein sequence ID" value="CEK66514.1"/>
    <property type="molecule type" value="Transcribed_RNA"/>
</dbReference>
<dbReference type="Pfam" id="PF03281">
    <property type="entry name" value="Mab-21"/>
    <property type="match status" value="1"/>
</dbReference>
<evidence type="ECO:0000256" key="1">
    <source>
        <dbReference type="ARBA" id="ARBA00008307"/>
    </source>
</evidence>
<feature type="non-terminal residue" evidence="3">
    <location>
        <position position="289"/>
    </location>
</feature>
<dbReference type="InterPro" id="IPR046903">
    <property type="entry name" value="Mab-21-like_nuc_Trfase"/>
</dbReference>
<feature type="domain" description="Mab-21-like nucleotidyltransferase" evidence="2">
    <location>
        <begin position="65"/>
        <end position="250"/>
    </location>
</feature>
<feature type="non-terminal residue" evidence="3">
    <location>
        <position position="1"/>
    </location>
</feature>
<dbReference type="AlphaFoldDB" id="A0A0B6ZD67"/>
<gene>
    <name evidence="3" type="primary">ORF59148</name>
</gene>
<proteinExistence type="inferred from homology"/>
<protein>
    <recommendedName>
        <fullName evidence="2">Mab-21-like nucleotidyltransferase domain-containing protein</fullName>
    </recommendedName>
</protein>
<accession>A0A0B6ZD67</accession>
<dbReference type="PANTHER" id="PTHR10656:SF42">
    <property type="entry name" value="CYCLIC GMP-AMP SYNTHASE-LIKE PROTEIN-RELATED"/>
    <property type="match status" value="1"/>
</dbReference>
<evidence type="ECO:0000259" key="2">
    <source>
        <dbReference type="Pfam" id="PF03281"/>
    </source>
</evidence>
<evidence type="ECO:0000313" key="3">
    <source>
        <dbReference type="EMBL" id="CEK66514.1"/>
    </source>
</evidence>